<accession>A0ABS5HA74</accession>
<sequence>MNSISVVFFSSLRESLGLGEYSFTLNAPMTIGELKKQLAERLDNGQALLASGIQSSVDFDFARDNDVISDTAREVAFFPPVTGG</sequence>
<proteinExistence type="predicted"/>
<dbReference type="Gene3D" id="3.10.20.30">
    <property type="match status" value="1"/>
</dbReference>
<dbReference type="Proteomes" id="UP000679722">
    <property type="component" value="Unassembled WGS sequence"/>
</dbReference>
<dbReference type="InterPro" id="IPR003749">
    <property type="entry name" value="ThiS/MoaD-like"/>
</dbReference>
<reference evidence="1 2" key="1">
    <citation type="submission" date="2021-04" db="EMBL/GenBank/DDBJ databases">
        <authorList>
            <person name="Sun C."/>
        </authorList>
    </citation>
    <scope>NUCLEOTIDE SEQUENCE [LARGE SCALE GENOMIC DNA]</scope>
    <source>
        <strain evidence="1 2">A79</strain>
    </source>
</reference>
<dbReference type="InterPro" id="IPR012675">
    <property type="entry name" value="Beta-grasp_dom_sf"/>
</dbReference>
<reference evidence="2" key="2">
    <citation type="submission" date="2023-07" db="EMBL/GenBank/DDBJ databases">
        <title>Marinomonas vulgaris A79, complete genome.</title>
        <authorList>
            <person name="Ying J.-J."/>
        </authorList>
    </citation>
    <scope>NUCLEOTIDE SEQUENCE [LARGE SCALE GENOMIC DNA]</scope>
    <source>
        <strain evidence="2">A79</strain>
    </source>
</reference>
<name>A0ABS5HA74_9GAMM</name>
<evidence type="ECO:0000313" key="2">
    <source>
        <dbReference type="Proteomes" id="UP000679722"/>
    </source>
</evidence>
<dbReference type="EMBL" id="JAGSSV010000005">
    <property type="protein sequence ID" value="MBR7888576.1"/>
    <property type="molecule type" value="Genomic_DNA"/>
</dbReference>
<organism evidence="1 2">
    <name type="scientific">Marinomonas vulgaris</name>
    <dbReference type="NCBI Taxonomy" id="2823372"/>
    <lineage>
        <taxon>Bacteria</taxon>
        <taxon>Pseudomonadati</taxon>
        <taxon>Pseudomonadota</taxon>
        <taxon>Gammaproteobacteria</taxon>
        <taxon>Oceanospirillales</taxon>
        <taxon>Oceanospirillaceae</taxon>
        <taxon>Marinomonas</taxon>
    </lineage>
</organism>
<dbReference type="RefSeq" id="WP_211535919.1">
    <property type="nucleotide sequence ID" value="NZ_JAGSSV010000005.1"/>
</dbReference>
<keyword evidence="2" id="KW-1185">Reference proteome</keyword>
<comment type="caution">
    <text evidence="1">The sequence shown here is derived from an EMBL/GenBank/DDBJ whole genome shotgun (WGS) entry which is preliminary data.</text>
</comment>
<gene>
    <name evidence="1" type="ORF">J9B83_06430</name>
</gene>
<protein>
    <submittedName>
        <fullName evidence="1">MoaD/ThiS family protein</fullName>
    </submittedName>
</protein>
<dbReference type="CDD" id="cd00754">
    <property type="entry name" value="Ubl_MoaD"/>
    <property type="match status" value="1"/>
</dbReference>
<dbReference type="InterPro" id="IPR016155">
    <property type="entry name" value="Mopterin_synth/thiamin_S_b"/>
</dbReference>
<evidence type="ECO:0000313" key="1">
    <source>
        <dbReference type="EMBL" id="MBR7888576.1"/>
    </source>
</evidence>
<dbReference type="Pfam" id="PF02597">
    <property type="entry name" value="ThiS"/>
    <property type="match status" value="1"/>
</dbReference>
<dbReference type="SUPFAM" id="SSF54285">
    <property type="entry name" value="MoaD/ThiS"/>
    <property type="match status" value="1"/>
</dbReference>